<evidence type="ECO:0000256" key="3">
    <source>
        <dbReference type="ARBA" id="ARBA00023315"/>
    </source>
</evidence>
<dbReference type="AlphaFoldDB" id="A0A2U8FKI2"/>
<comment type="subcellular location">
    <subcellularLocation>
        <location evidence="1 5">Cytoplasm</location>
    </subcellularLocation>
</comment>
<keyword evidence="3 5" id="KW-0012">Acyltransferase</keyword>
<sequence length="160" mass="18662">MMLKNDFNVLGQIAWLWANSPMHRNWSVSLLMKNVIPAIENDQYLLLVDDGFPIAYCSWAKLTLESEARYVKDTNSLKIDDWNAGDRIWIIDWIAPFGDSSLLYKHMRQRFPYDIGRAIRIYPSKKDTGKIIYLKGGKITKKVAEKTFLQYEQELITALQ</sequence>
<name>A0A2U8FKI2_9PAST</name>
<dbReference type="GO" id="GO:0031640">
    <property type="term" value="P:killing of cells of another organism"/>
    <property type="evidence" value="ECO:0007669"/>
    <property type="project" value="UniProtKB-KW"/>
</dbReference>
<evidence type="ECO:0000256" key="4">
    <source>
        <dbReference type="ARBA" id="ARBA00048621"/>
    </source>
</evidence>
<dbReference type="EC" id="2.3.1.-" evidence="5"/>
<dbReference type="GeneID" id="34291630"/>
<reference evidence="7" key="1">
    <citation type="submission" date="2018-05" db="EMBL/GenBank/DDBJ databases">
        <title>Complete genome sequence of Actinobacillus porcitonsillarum reference strain 9953L55 (CCUG 46996).</title>
        <authorList>
            <person name="Dona V."/>
            <person name="Perreten V."/>
        </authorList>
    </citation>
    <scope>NUCLEOTIDE SEQUENCE [LARGE SCALE GENOMIC DNA]</scope>
    <source>
        <strain evidence="7">9953L55</strain>
    </source>
</reference>
<keyword evidence="5 6" id="KW-0808">Transferase</keyword>
<dbReference type="SMR" id="A0A2U8FKI2"/>
<dbReference type="GO" id="GO:0016746">
    <property type="term" value="F:acyltransferase activity"/>
    <property type="evidence" value="ECO:0007669"/>
    <property type="project" value="UniProtKB-UniRule"/>
</dbReference>
<comment type="function">
    <text evidence="5">Involved in fatty acylation of protoxin at internal lysine residues, thereby converting it to the active toxin.</text>
</comment>
<evidence type="ECO:0000256" key="2">
    <source>
        <dbReference type="ARBA" id="ARBA00005686"/>
    </source>
</evidence>
<keyword evidence="7" id="KW-1185">Reference proteome</keyword>
<comment type="catalytic activity">
    <reaction evidence="4">
        <text>a fatty acyl-[ACP] + L-lysyl-[protein] = N(6)-(fatty acyl)-L-lysyl-[protein] + holo-[ACP] + H(+)</text>
        <dbReference type="Rhea" id="RHEA:70667"/>
        <dbReference type="Rhea" id="RHEA-COMP:9685"/>
        <dbReference type="Rhea" id="RHEA-COMP:9752"/>
        <dbReference type="Rhea" id="RHEA-COMP:14125"/>
        <dbReference type="Rhea" id="RHEA-COMP:17946"/>
        <dbReference type="ChEBI" id="CHEBI:15378"/>
        <dbReference type="ChEBI" id="CHEBI:29969"/>
        <dbReference type="ChEBI" id="CHEBI:64479"/>
        <dbReference type="ChEBI" id="CHEBI:138651"/>
        <dbReference type="ChEBI" id="CHEBI:189854"/>
    </reaction>
    <physiologicalReaction direction="left-to-right" evidence="4">
        <dbReference type="Rhea" id="RHEA:70668"/>
    </physiologicalReaction>
</comment>
<dbReference type="GO" id="GO:0005737">
    <property type="term" value="C:cytoplasm"/>
    <property type="evidence" value="ECO:0007669"/>
    <property type="project" value="UniProtKB-SubCell"/>
</dbReference>
<evidence type="ECO:0000256" key="1">
    <source>
        <dbReference type="ARBA" id="ARBA00004496"/>
    </source>
</evidence>
<evidence type="ECO:0000313" key="7">
    <source>
        <dbReference type="Proteomes" id="UP000244920"/>
    </source>
</evidence>
<dbReference type="Proteomes" id="UP000244920">
    <property type="component" value="Chromosome"/>
</dbReference>
<evidence type="ECO:0000313" key="6">
    <source>
        <dbReference type="EMBL" id="AWI51495.1"/>
    </source>
</evidence>
<organism evidence="6 7">
    <name type="scientific">Actinobacillus porcitonsillarum</name>
    <dbReference type="NCBI Taxonomy" id="189834"/>
    <lineage>
        <taxon>Bacteria</taxon>
        <taxon>Pseudomonadati</taxon>
        <taxon>Pseudomonadota</taxon>
        <taxon>Gammaproteobacteria</taxon>
        <taxon>Pasteurellales</taxon>
        <taxon>Pasteurellaceae</taxon>
        <taxon>Actinobacillus</taxon>
    </lineage>
</organism>
<dbReference type="Pfam" id="PF02794">
    <property type="entry name" value="HlyC"/>
    <property type="match status" value="1"/>
</dbReference>
<protein>
    <recommendedName>
        <fullName evidence="5">RTX toxin-activating lysine-acyltransferase</fullName>
        <ecNumber evidence="5">2.3.1.-</ecNumber>
    </recommendedName>
</protein>
<comment type="similarity">
    <text evidence="2 5">Belongs to the RTX toxin acyltransferase family.</text>
</comment>
<dbReference type="InterPro" id="IPR003996">
    <property type="entry name" value="RTX_toxin-activating_protC_bac"/>
</dbReference>
<gene>
    <name evidence="6" type="ORF">DDU33_08390</name>
</gene>
<dbReference type="KEGG" id="apor:DDU33_08390"/>
<dbReference type="GO" id="GO:0009404">
    <property type="term" value="P:toxin metabolic process"/>
    <property type="evidence" value="ECO:0007669"/>
    <property type="project" value="UniProtKB-UniRule"/>
</dbReference>
<keyword evidence="5" id="KW-0963">Cytoplasm</keyword>
<dbReference type="PRINTS" id="PR01489">
    <property type="entry name" value="RTXTOXINC"/>
</dbReference>
<dbReference type="EMBL" id="CP029206">
    <property type="protein sequence ID" value="AWI51495.1"/>
    <property type="molecule type" value="Genomic_DNA"/>
</dbReference>
<accession>A0A2U8FKI2</accession>
<dbReference type="RefSeq" id="WP_012263032.1">
    <property type="nucleotide sequence ID" value="NZ_CP029206.1"/>
</dbReference>
<proteinExistence type="inferred from homology"/>
<evidence type="ECO:0000256" key="5">
    <source>
        <dbReference type="RuleBase" id="RU368102"/>
    </source>
</evidence>
<keyword evidence="5" id="KW-0204">Cytolysis</keyword>